<evidence type="ECO:0008006" key="5">
    <source>
        <dbReference type="Google" id="ProtNLM"/>
    </source>
</evidence>
<name>A0A1V9FNW4_9BACT</name>
<keyword evidence="4" id="KW-1185">Reference proteome</keyword>
<gene>
    <name evidence="3" type="ORF">A3860_35555</name>
</gene>
<dbReference type="GO" id="GO:0008713">
    <property type="term" value="F:ADP-heptose-lipopolysaccharide heptosyltransferase activity"/>
    <property type="evidence" value="ECO:0007669"/>
    <property type="project" value="TreeGrafter"/>
</dbReference>
<evidence type="ECO:0000256" key="2">
    <source>
        <dbReference type="ARBA" id="ARBA00022679"/>
    </source>
</evidence>
<evidence type="ECO:0000313" key="4">
    <source>
        <dbReference type="Proteomes" id="UP000192796"/>
    </source>
</evidence>
<comment type="caution">
    <text evidence="3">The sequence shown here is derived from an EMBL/GenBank/DDBJ whole genome shotgun (WGS) entry which is preliminary data.</text>
</comment>
<dbReference type="InterPro" id="IPR002201">
    <property type="entry name" value="Glyco_trans_9"/>
</dbReference>
<dbReference type="InterPro" id="IPR051199">
    <property type="entry name" value="LPS_LOS_Heptosyltrfase"/>
</dbReference>
<dbReference type="Proteomes" id="UP000192796">
    <property type="component" value="Unassembled WGS sequence"/>
</dbReference>
<dbReference type="AlphaFoldDB" id="A0A1V9FNW4"/>
<dbReference type="Pfam" id="PF01075">
    <property type="entry name" value="Glyco_transf_9"/>
    <property type="match status" value="1"/>
</dbReference>
<keyword evidence="1" id="KW-0328">Glycosyltransferase</keyword>
<sequence>MIKQVTDKIRGAYKLVFNNTLLFFATTGKRKHNPSSVLIIKSEQIGDYILFRNCLPWYRTIPGFEDHSFTLCGNSAFKSLALQFDAQHVDGFVWFDRTKFLTSMRYKFRIMRTIYKEGFEVVINTNYSRHPQLDDLLSFATGAAQKIAMEANLTHRKKWQTWLYDKHYTRIIGLPVQNFFEFDRNIRFIETLSQQSLSIALTLEKDKLPPTPVAAKGFIIIFPSSSEPVKIWNIENFIGIGKYCAETKNKKIILVGHGKTDEMLNNKFKAALPLNIQEDYTNRLSLTELCKLVSQADLVITNDTAILHMGAAQQVPTIGLYTGTHFARFGPYDRKRFPHVICIYPKQINHFVYTQTAELAKQIEQASPYPINDINYNDVIAAIDELAPSPQ</sequence>
<dbReference type="GO" id="GO:0005829">
    <property type="term" value="C:cytosol"/>
    <property type="evidence" value="ECO:0007669"/>
    <property type="project" value="TreeGrafter"/>
</dbReference>
<protein>
    <recommendedName>
        <fullName evidence="5">ADP-heptose--LPS heptosyltransferase</fullName>
    </recommendedName>
</protein>
<organism evidence="3 4">
    <name type="scientific">Niastella vici</name>
    <dbReference type="NCBI Taxonomy" id="1703345"/>
    <lineage>
        <taxon>Bacteria</taxon>
        <taxon>Pseudomonadati</taxon>
        <taxon>Bacteroidota</taxon>
        <taxon>Chitinophagia</taxon>
        <taxon>Chitinophagales</taxon>
        <taxon>Chitinophagaceae</taxon>
        <taxon>Niastella</taxon>
    </lineage>
</organism>
<dbReference type="PANTHER" id="PTHR30160">
    <property type="entry name" value="TETRAACYLDISACCHARIDE 4'-KINASE-RELATED"/>
    <property type="match status" value="1"/>
</dbReference>
<evidence type="ECO:0000256" key="1">
    <source>
        <dbReference type="ARBA" id="ARBA00022676"/>
    </source>
</evidence>
<accession>A0A1V9FNW4</accession>
<dbReference type="CDD" id="cd03789">
    <property type="entry name" value="GT9_LPS_heptosyltransferase"/>
    <property type="match status" value="1"/>
</dbReference>
<dbReference type="EMBL" id="LVYD01000070">
    <property type="protein sequence ID" value="OQP59961.1"/>
    <property type="molecule type" value="Genomic_DNA"/>
</dbReference>
<reference evidence="3 4" key="1">
    <citation type="submission" date="2016-03" db="EMBL/GenBank/DDBJ databases">
        <title>Niastella vici sp. nov., isolated from farmland soil.</title>
        <authorList>
            <person name="Chen L."/>
            <person name="Wang D."/>
            <person name="Yang S."/>
            <person name="Wang G."/>
        </authorList>
    </citation>
    <scope>NUCLEOTIDE SEQUENCE [LARGE SCALE GENOMIC DNA]</scope>
    <source>
        <strain evidence="3 4">DJ57</strain>
    </source>
</reference>
<proteinExistence type="predicted"/>
<dbReference type="OrthoDB" id="9797795at2"/>
<dbReference type="STRING" id="1703345.A3860_35555"/>
<evidence type="ECO:0000313" key="3">
    <source>
        <dbReference type="EMBL" id="OQP59961.1"/>
    </source>
</evidence>
<dbReference type="GO" id="GO:0009244">
    <property type="term" value="P:lipopolysaccharide core region biosynthetic process"/>
    <property type="evidence" value="ECO:0007669"/>
    <property type="project" value="TreeGrafter"/>
</dbReference>
<dbReference type="RefSeq" id="WP_081153905.1">
    <property type="nucleotide sequence ID" value="NZ_LVYD01000070.1"/>
</dbReference>
<dbReference type="SUPFAM" id="SSF53756">
    <property type="entry name" value="UDP-Glycosyltransferase/glycogen phosphorylase"/>
    <property type="match status" value="1"/>
</dbReference>
<dbReference type="Gene3D" id="3.40.50.2000">
    <property type="entry name" value="Glycogen Phosphorylase B"/>
    <property type="match status" value="2"/>
</dbReference>
<keyword evidence="2" id="KW-0808">Transferase</keyword>